<evidence type="ECO:0000313" key="3">
    <source>
        <dbReference type="Proteomes" id="UP001566132"/>
    </source>
</evidence>
<feature type="signal peptide" evidence="1">
    <location>
        <begin position="1"/>
        <end position="24"/>
    </location>
</feature>
<reference evidence="2 3" key="1">
    <citation type="submission" date="2024-05" db="EMBL/GenBank/DDBJ databases">
        <title>Genetic variation in Jamaican populations of the coffee berry borer (Hypothenemus hampei).</title>
        <authorList>
            <person name="Errbii M."/>
            <person name="Myrie A."/>
        </authorList>
    </citation>
    <scope>NUCLEOTIDE SEQUENCE [LARGE SCALE GENOMIC DNA]</scope>
    <source>
        <strain evidence="2">JA-Hopewell-2020-01-JO</strain>
        <tissue evidence="2">Whole body</tissue>
    </source>
</reference>
<keyword evidence="1" id="KW-0732">Signal</keyword>
<sequence length="122" mass="14288">MFMMFLFLRIYIGWHFICLNTGNSLTSTLDAYFQKCRHIPKEIISIYIVHRDPVKDPFTRIVILIQAQVSKVWIQVPAQENLVVRSQSETKELRQARRKQLQATNELYEEEEGLLYGAGIAE</sequence>
<dbReference type="AlphaFoldDB" id="A0ABD1E1K1"/>
<name>A0ABD1E1K1_HYPHA</name>
<accession>A0ABD1E1K1</accession>
<dbReference type="EMBL" id="JBDJPC010000014">
    <property type="protein sequence ID" value="KAL1488542.1"/>
    <property type="molecule type" value="Genomic_DNA"/>
</dbReference>
<protein>
    <submittedName>
        <fullName evidence="2">Uncharacterized protein</fullName>
    </submittedName>
</protein>
<feature type="chain" id="PRO_5044811763" evidence="1">
    <location>
        <begin position="25"/>
        <end position="122"/>
    </location>
</feature>
<keyword evidence="3" id="KW-1185">Reference proteome</keyword>
<proteinExistence type="predicted"/>
<comment type="caution">
    <text evidence="2">The sequence shown here is derived from an EMBL/GenBank/DDBJ whole genome shotgun (WGS) entry which is preliminary data.</text>
</comment>
<evidence type="ECO:0000256" key="1">
    <source>
        <dbReference type="SAM" id="SignalP"/>
    </source>
</evidence>
<dbReference type="Proteomes" id="UP001566132">
    <property type="component" value="Unassembled WGS sequence"/>
</dbReference>
<gene>
    <name evidence="2" type="ORF">ABEB36_015006</name>
</gene>
<organism evidence="2 3">
    <name type="scientific">Hypothenemus hampei</name>
    <name type="common">Coffee berry borer</name>
    <dbReference type="NCBI Taxonomy" id="57062"/>
    <lineage>
        <taxon>Eukaryota</taxon>
        <taxon>Metazoa</taxon>
        <taxon>Ecdysozoa</taxon>
        <taxon>Arthropoda</taxon>
        <taxon>Hexapoda</taxon>
        <taxon>Insecta</taxon>
        <taxon>Pterygota</taxon>
        <taxon>Neoptera</taxon>
        <taxon>Endopterygota</taxon>
        <taxon>Coleoptera</taxon>
        <taxon>Polyphaga</taxon>
        <taxon>Cucujiformia</taxon>
        <taxon>Curculionidae</taxon>
        <taxon>Scolytinae</taxon>
        <taxon>Hypothenemus</taxon>
    </lineage>
</organism>
<evidence type="ECO:0000313" key="2">
    <source>
        <dbReference type="EMBL" id="KAL1488542.1"/>
    </source>
</evidence>